<dbReference type="CDD" id="cd06223">
    <property type="entry name" value="PRTases_typeI"/>
    <property type="match status" value="1"/>
</dbReference>
<evidence type="ECO:0000313" key="19">
    <source>
        <dbReference type="Proteomes" id="UP000779900"/>
    </source>
</evidence>
<proteinExistence type="inferred from homology"/>
<evidence type="ECO:0000256" key="3">
    <source>
        <dbReference type="ARBA" id="ARBA00004669"/>
    </source>
</evidence>
<organism evidence="18 19">
    <name type="scientific">candidate division WOR-3 bacterium</name>
    <dbReference type="NCBI Taxonomy" id="2052148"/>
    <lineage>
        <taxon>Bacteria</taxon>
        <taxon>Bacteria division WOR-3</taxon>
    </lineage>
</organism>
<dbReference type="NCBIfam" id="TIGR01203">
    <property type="entry name" value="HGPRTase"/>
    <property type="match status" value="1"/>
</dbReference>
<evidence type="ECO:0000256" key="14">
    <source>
        <dbReference type="ARBA" id="ARBA00049402"/>
    </source>
</evidence>
<dbReference type="GO" id="GO:0006166">
    <property type="term" value="P:purine ribonucleoside salvage"/>
    <property type="evidence" value="ECO:0007669"/>
    <property type="project" value="UniProtKB-KW"/>
</dbReference>
<evidence type="ECO:0000256" key="11">
    <source>
        <dbReference type="ARBA" id="ARBA00022741"/>
    </source>
</evidence>
<dbReference type="InterPro" id="IPR050408">
    <property type="entry name" value="HGPRT"/>
</dbReference>
<keyword evidence="12 15" id="KW-0460">Magnesium</keyword>
<comment type="catalytic activity">
    <reaction evidence="14">
        <text>IMP + diphosphate = hypoxanthine + 5-phospho-alpha-D-ribose 1-diphosphate</text>
        <dbReference type="Rhea" id="RHEA:17973"/>
        <dbReference type="ChEBI" id="CHEBI:17368"/>
        <dbReference type="ChEBI" id="CHEBI:33019"/>
        <dbReference type="ChEBI" id="CHEBI:58017"/>
        <dbReference type="ChEBI" id="CHEBI:58053"/>
        <dbReference type="EC" id="2.4.2.8"/>
    </reaction>
    <physiologicalReaction direction="right-to-left" evidence="14">
        <dbReference type="Rhea" id="RHEA:17975"/>
    </physiologicalReaction>
</comment>
<dbReference type="GO" id="GO:0005829">
    <property type="term" value="C:cytosol"/>
    <property type="evidence" value="ECO:0007669"/>
    <property type="project" value="TreeGrafter"/>
</dbReference>
<reference evidence="18" key="1">
    <citation type="submission" date="2019-03" db="EMBL/GenBank/DDBJ databases">
        <title>Lake Tanganyika Metagenome-Assembled Genomes (MAGs).</title>
        <authorList>
            <person name="Tran P."/>
        </authorList>
    </citation>
    <scope>NUCLEOTIDE SEQUENCE</scope>
    <source>
        <strain evidence="18">K_DeepCast_150m_m2_040</strain>
    </source>
</reference>
<dbReference type="Gene3D" id="3.40.50.2020">
    <property type="match status" value="1"/>
</dbReference>
<evidence type="ECO:0000256" key="1">
    <source>
        <dbReference type="ARBA" id="ARBA00001946"/>
    </source>
</evidence>
<evidence type="ECO:0000256" key="12">
    <source>
        <dbReference type="ARBA" id="ARBA00022842"/>
    </source>
</evidence>
<feature type="domain" description="Phosphoribosyltransferase" evidence="17">
    <location>
        <begin position="55"/>
        <end position="202"/>
    </location>
</feature>
<dbReference type="GO" id="GO:0032264">
    <property type="term" value="P:IMP salvage"/>
    <property type="evidence" value="ECO:0007669"/>
    <property type="project" value="TreeGrafter"/>
</dbReference>
<keyword evidence="8 15" id="KW-0808">Transferase</keyword>
<dbReference type="EMBL" id="VGIR01000064">
    <property type="protein sequence ID" value="MBM3332161.1"/>
    <property type="molecule type" value="Genomic_DNA"/>
</dbReference>
<evidence type="ECO:0000256" key="5">
    <source>
        <dbReference type="ARBA" id="ARBA00011895"/>
    </source>
</evidence>
<accession>A0A937XHJ4</accession>
<dbReference type="GO" id="GO:0006178">
    <property type="term" value="P:guanine salvage"/>
    <property type="evidence" value="ECO:0007669"/>
    <property type="project" value="TreeGrafter"/>
</dbReference>
<evidence type="ECO:0000256" key="6">
    <source>
        <dbReference type="ARBA" id="ARBA00022490"/>
    </source>
</evidence>
<keyword evidence="6 15" id="KW-0963">Cytoplasm</keyword>
<evidence type="ECO:0000256" key="9">
    <source>
        <dbReference type="ARBA" id="ARBA00022723"/>
    </source>
</evidence>
<dbReference type="PANTHER" id="PTHR43340:SF1">
    <property type="entry name" value="HYPOXANTHINE PHOSPHORIBOSYLTRANSFERASE"/>
    <property type="match status" value="1"/>
</dbReference>
<protein>
    <recommendedName>
        <fullName evidence="5 15">Hypoxanthine phosphoribosyltransferase</fullName>
        <ecNumber evidence="5 15">2.4.2.8</ecNumber>
    </recommendedName>
</protein>
<sequence length="218" mass="23902">MVRDQEVAGSNPVTPTSPKGDPQITQIAPIGSRRESVVSAESVDRNPGLPAVLLTEEQIATRVRELAEQISADYAGRELLVIGVLKGSWVFLADLVRLLTVPLAVDFTMVSSYGANTESSGEVKTVLDVKCRVEGRDVLVVEDIIDTGLTLNYIVDNLRLRQPRSLKIVALMDKPARRRVGISADYVGFEVPDRFVVGYGVDLAEQYRALPYVGYIEE</sequence>
<comment type="cofactor">
    <cofactor evidence="1 15">
        <name>Mg(2+)</name>
        <dbReference type="ChEBI" id="CHEBI:18420"/>
    </cofactor>
</comment>
<keyword evidence="7 15" id="KW-0328">Glycosyltransferase</keyword>
<dbReference type="InterPro" id="IPR000836">
    <property type="entry name" value="PRTase_dom"/>
</dbReference>
<evidence type="ECO:0000256" key="2">
    <source>
        <dbReference type="ARBA" id="ARBA00004496"/>
    </source>
</evidence>
<dbReference type="GO" id="GO:0000166">
    <property type="term" value="F:nucleotide binding"/>
    <property type="evidence" value="ECO:0007669"/>
    <property type="project" value="UniProtKB-KW"/>
</dbReference>
<comment type="similarity">
    <text evidence="4 15">Belongs to the purine/pyrimidine phosphoribosyltransferase family.</text>
</comment>
<dbReference type="GO" id="GO:0000287">
    <property type="term" value="F:magnesium ion binding"/>
    <property type="evidence" value="ECO:0007669"/>
    <property type="project" value="TreeGrafter"/>
</dbReference>
<keyword evidence="11 15" id="KW-0547">Nucleotide-binding</keyword>
<keyword evidence="9 15" id="KW-0479">Metal-binding</keyword>
<evidence type="ECO:0000313" key="18">
    <source>
        <dbReference type="EMBL" id="MBM3332161.1"/>
    </source>
</evidence>
<dbReference type="GO" id="GO:0004422">
    <property type="term" value="F:hypoxanthine phosphoribosyltransferase activity"/>
    <property type="evidence" value="ECO:0007669"/>
    <property type="project" value="InterPro"/>
</dbReference>
<comment type="pathway">
    <text evidence="3 15">Purine metabolism; IMP biosynthesis via salvage pathway; IMP from hypoxanthine: step 1/1.</text>
</comment>
<comment type="catalytic activity">
    <reaction evidence="13">
        <text>GMP + diphosphate = guanine + 5-phospho-alpha-D-ribose 1-diphosphate</text>
        <dbReference type="Rhea" id="RHEA:25424"/>
        <dbReference type="ChEBI" id="CHEBI:16235"/>
        <dbReference type="ChEBI" id="CHEBI:33019"/>
        <dbReference type="ChEBI" id="CHEBI:58017"/>
        <dbReference type="ChEBI" id="CHEBI:58115"/>
        <dbReference type="EC" id="2.4.2.8"/>
    </reaction>
    <physiologicalReaction direction="right-to-left" evidence="13">
        <dbReference type="Rhea" id="RHEA:25426"/>
    </physiologicalReaction>
</comment>
<gene>
    <name evidence="18" type="primary">hpt</name>
    <name evidence="18" type="ORF">FJY68_10005</name>
</gene>
<evidence type="ECO:0000256" key="7">
    <source>
        <dbReference type="ARBA" id="ARBA00022676"/>
    </source>
</evidence>
<comment type="caution">
    <text evidence="18">The sequence shown here is derived from an EMBL/GenBank/DDBJ whole genome shotgun (WGS) entry which is preliminary data.</text>
</comment>
<dbReference type="SUPFAM" id="SSF53271">
    <property type="entry name" value="PRTase-like"/>
    <property type="match status" value="1"/>
</dbReference>
<comment type="subcellular location">
    <subcellularLocation>
        <location evidence="2 15">Cytoplasm</location>
    </subcellularLocation>
</comment>
<dbReference type="GO" id="GO:0052657">
    <property type="term" value="F:guanine phosphoribosyltransferase activity"/>
    <property type="evidence" value="ECO:0007669"/>
    <property type="project" value="UniProtKB-ARBA"/>
</dbReference>
<evidence type="ECO:0000256" key="16">
    <source>
        <dbReference type="SAM" id="MobiDB-lite"/>
    </source>
</evidence>
<dbReference type="FunFam" id="3.40.50.2020:FF:000006">
    <property type="entry name" value="Hypoxanthine phosphoribosyltransferase"/>
    <property type="match status" value="1"/>
</dbReference>
<evidence type="ECO:0000256" key="4">
    <source>
        <dbReference type="ARBA" id="ARBA00008391"/>
    </source>
</evidence>
<evidence type="ECO:0000256" key="10">
    <source>
        <dbReference type="ARBA" id="ARBA00022726"/>
    </source>
</evidence>
<dbReference type="PANTHER" id="PTHR43340">
    <property type="entry name" value="HYPOXANTHINE-GUANINE PHOSPHORIBOSYLTRANSFERASE"/>
    <property type="match status" value="1"/>
</dbReference>
<name>A0A937XHJ4_UNCW3</name>
<dbReference type="Proteomes" id="UP000779900">
    <property type="component" value="Unassembled WGS sequence"/>
</dbReference>
<evidence type="ECO:0000256" key="8">
    <source>
        <dbReference type="ARBA" id="ARBA00022679"/>
    </source>
</evidence>
<keyword evidence="10 15" id="KW-0660">Purine salvage</keyword>
<evidence type="ECO:0000256" key="13">
    <source>
        <dbReference type="ARBA" id="ARBA00048811"/>
    </source>
</evidence>
<feature type="region of interest" description="Disordered" evidence="16">
    <location>
        <begin position="1"/>
        <end position="24"/>
    </location>
</feature>
<dbReference type="Pfam" id="PF00156">
    <property type="entry name" value="Pribosyltran"/>
    <property type="match status" value="1"/>
</dbReference>
<evidence type="ECO:0000256" key="15">
    <source>
        <dbReference type="RuleBase" id="RU364099"/>
    </source>
</evidence>
<dbReference type="GO" id="GO:0032263">
    <property type="term" value="P:GMP salvage"/>
    <property type="evidence" value="ECO:0007669"/>
    <property type="project" value="TreeGrafter"/>
</dbReference>
<evidence type="ECO:0000259" key="17">
    <source>
        <dbReference type="Pfam" id="PF00156"/>
    </source>
</evidence>
<dbReference type="InterPro" id="IPR005904">
    <property type="entry name" value="Hxn_phspho_trans"/>
</dbReference>
<dbReference type="InterPro" id="IPR029057">
    <property type="entry name" value="PRTase-like"/>
</dbReference>
<dbReference type="AlphaFoldDB" id="A0A937XHJ4"/>
<dbReference type="EC" id="2.4.2.8" evidence="5 15"/>
<dbReference type="GO" id="GO:0046100">
    <property type="term" value="P:hypoxanthine metabolic process"/>
    <property type="evidence" value="ECO:0007669"/>
    <property type="project" value="TreeGrafter"/>
</dbReference>